<name>A0ABW8CA54_9ACTN</name>
<evidence type="ECO:0000313" key="2">
    <source>
        <dbReference type="Proteomes" id="UP001614394"/>
    </source>
</evidence>
<reference evidence="1 2" key="1">
    <citation type="submission" date="2024-10" db="EMBL/GenBank/DDBJ databases">
        <title>The Natural Products Discovery Center: Release of the First 8490 Sequenced Strains for Exploring Actinobacteria Biosynthetic Diversity.</title>
        <authorList>
            <person name="Kalkreuter E."/>
            <person name="Kautsar S.A."/>
            <person name="Yang D."/>
            <person name="Bader C.D."/>
            <person name="Teijaro C.N."/>
            <person name="Fluegel L."/>
            <person name="Davis C.M."/>
            <person name="Simpson J.R."/>
            <person name="Lauterbach L."/>
            <person name="Steele A.D."/>
            <person name="Gui C."/>
            <person name="Meng S."/>
            <person name="Li G."/>
            <person name="Viehrig K."/>
            <person name="Ye F."/>
            <person name="Su P."/>
            <person name="Kiefer A.F."/>
            <person name="Nichols A."/>
            <person name="Cepeda A.J."/>
            <person name="Yan W."/>
            <person name="Fan B."/>
            <person name="Jiang Y."/>
            <person name="Adhikari A."/>
            <person name="Zheng C.-J."/>
            <person name="Schuster L."/>
            <person name="Cowan T.M."/>
            <person name="Smanski M.J."/>
            <person name="Chevrette M.G."/>
            <person name="De Carvalho L.P.S."/>
            <person name="Shen B."/>
        </authorList>
    </citation>
    <scope>NUCLEOTIDE SEQUENCE [LARGE SCALE GENOMIC DNA]</scope>
    <source>
        <strain evidence="1 2">NPDC053399</strain>
    </source>
</reference>
<accession>A0ABW8CA54</accession>
<sequence length="84" mass="9345">MLALIRKNSETSLEKREIAAAIRKRYPKLDRAQSEELAAEVVKQVIQAIRGGKDLATFERHANGDVEVNLFTLVDHVISQADSA</sequence>
<evidence type="ECO:0000313" key="1">
    <source>
        <dbReference type="EMBL" id="MFI9102286.1"/>
    </source>
</evidence>
<dbReference type="RefSeq" id="WP_399649717.1">
    <property type="nucleotide sequence ID" value="NZ_JBITYG010000004.1"/>
</dbReference>
<organism evidence="1 2">
    <name type="scientific">Streptomyces fildesensis</name>
    <dbReference type="NCBI Taxonomy" id="375757"/>
    <lineage>
        <taxon>Bacteria</taxon>
        <taxon>Bacillati</taxon>
        <taxon>Actinomycetota</taxon>
        <taxon>Actinomycetes</taxon>
        <taxon>Kitasatosporales</taxon>
        <taxon>Streptomycetaceae</taxon>
        <taxon>Streptomyces</taxon>
    </lineage>
</organism>
<proteinExistence type="predicted"/>
<dbReference type="Proteomes" id="UP001614394">
    <property type="component" value="Unassembled WGS sequence"/>
</dbReference>
<dbReference type="EMBL" id="JBITYG010000004">
    <property type="protein sequence ID" value="MFI9102286.1"/>
    <property type="molecule type" value="Genomic_DNA"/>
</dbReference>
<comment type="caution">
    <text evidence="1">The sequence shown here is derived from an EMBL/GenBank/DDBJ whole genome shotgun (WGS) entry which is preliminary data.</text>
</comment>
<protein>
    <submittedName>
        <fullName evidence="1">Uncharacterized protein</fullName>
    </submittedName>
</protein>
<gene>
    <name evidence="1" type="ORF">ACIGXA_17345</name>
</gene>
<keyword evidence="2" id="KW-1185">Reference proteome</keyword>